<dbReference type="EMBL" id="VDEP01000037">
    <property type="protein sequence ID" value="KAA1135733.1"/>
    <property type="molecule type" value="Genomic_DNA"/>
</dbReference>
<dbReference type="AlphaFoldDB" id="A0A5B0SET8"/>
<evidence type="ECO:0000313" key="2">
    <source>
        <dbReference type="EMBL" id="KAA1135733.1"/>
    </source>
</evidence>
<accession>A0A5B0SET8</accession>
<evidence type="ECO:0000256" key="1">
    <source>
        <dbReference type="SAM" id="MobiDB-lite"/>
    </source>
</evidence>
<name>A0A5B0SET8_PUCGR</name>
<organism evidence="2 3">
    <name type="scientific">Puccinia graminis f. sp. tritici</name>
    <dbReference type="NCBI Taxonomy" id="56615"/>
    <lineage>
        <taxon>Eukaryota</taxon>
        <taxon>Fungi</taxon>
        <taxon>Dikarya</taxon>
        <taxon>Basidiomycota</taxon>
        <taxon>Pucciniomycotina</taxon>
        <taxon>Pucciniomycetes</taxon>
        <taxon>Pucciniales</taxon>
        <taxon>Pucciniaceae</taxon>
        <taxon>Puccinia</taxon>
    </lineage>
</organism>
<proteinExistence type="predicted"/>
<gene>
    <name evidence="2" type="ORF">PGTUg99_015578</name>
</gene>
<reference evidence="2 3" key="1">
    <citation type="submission" date="2019-05" db="EMBL/GenBank/DDBJ databases">
        <title>Emergence of the Ug99 lineage of the wheat stem rust pathogen through somatic hybridization.</title>
        <authorList>
            <person name="Li F."/>
            <person name="Upadhyaya N.M."/>
            <person name="Sperschneider J."/>
            <person name="Matny O."/>
            <person name="Nguyen-Phuc H."/>
            <person name="Mago R."/>
            <person name="Raley C."/>
            <person name="Miller M.E."/>
            <person name="Silverstein K.A.T."/>
            <person name="Henningsen E."/>
            <person name="Hirsch C.D."/>
            <person name="Visser B."/>
            <person name="Pretorius Z.A."/>
            <person name="Steffenson B.J."/>
            <person name="Schwessinger B."/>
            <person name="Dodds P.N."/>
            <person name="Figueroa M."/>
        </authorList>
    </citation>
    <scope>NUCLEOTIDE SEQUENCE [LARGE SCALE GENOMIC DNA]</scope>
    <source>
        <strain evidence="2 3">Ug99</strain>
    </source>
</reference>
<comment type="caution">
    <text evidence="2">The sequence shown here is derived from an EMBL/GenBank/DDBJ whole genome shotgun (WGS) entry which is preliminary data.</text>
</comment>
<dbReference type="Proteomes" id="UP000325313">
    <property type="component" value="Unassembled WGS sequence"/>
</dbReference>
<feature type="compositionally biased region" description="Basic and acidic residues" evidence="1">
    <location>
        <begin position="1"/>
        <end position="51"/>
    </location>
</feature>
<evidence type="ECO:0000313" key="3">
    <source>
        <dbReference type="Proteomes" id="UP000325313"/>
    </source>
</evidence>
<protein>
    <submittedName>
        <fullName evidence="2">Uncharacterized protein</fullName>
    </submittedName>
</protein>
<feature type="region of interest" description="Disordered" evidence="1">
    <location>
        <begin position="1"/>
        <end position="102"/>
    </location>
</feature>
<feature type="compositionally biased region" description="Basic and acidic residues" evidence="1">
    <location>
        <begin position="87"/>
        <end position="102"/>
    </location>
</feature>
<sequence>MTVEEMKIERLPKAGEINEGKQKNTHAHQDSHDRHPNEDALRAERIGRGNGEDSADDSQPQRRRIDYPPSIHIPQRPEQDLAGYAADVRRRFEDPARKRGIA</sequence>